<keyword evidence="3" id="KW-1133">Transmembrane helix</keyword>
<name>A0A9W3AQ83_BIOGL</name>
<comment type="caution">
    <text evidence="2">Lacks conserved residue(s) required for the propagation of feature annotation.</text>
</comment>
<dbReference type="InterPro" id="IPR000859">
    <property type="entry name" value="CUB_dom"/>
</dbReference>
<evidence type="ECO:0000256" key="1">
    <source>
        <dbReference type="ARBA" id="ARBA00023157"/>
    </source>
</evidence>
<dbReference type="AlphaFoldDB" id="A0A9W3AQ83"/>
<proteinExistence type="predicted"/>
<dbReference type="GO" id="GO:0004252">
    <property type="term" value="F:serine-type endopeptidase activity"/>
    <property type="evidence" value="ECO:0007669"/>
    <property type="project" value="TreeGrafter"/>
</dbReference>
<feature type="chain" id="PRO_5040951596" evidence="4">
    <location>
        <begin position="23"/>
        <end position="661"/>
    </location>
</feature>
<dbReference type="Pfam" id="PF00431">
    <property type="entry name" value="CUB"/>
    <property type="match status" value="1"/>
</dbReference>
<evidence type="ECO:0000256" key="4">
    <source>
        <dbReference type="SAM" id="SignalP"/>
    </source>
</evidence>
<keyword evidence="3" id="KW-0812">Transmembrane</keyword>
<dbReference type="GeneID" id="106050622"/>
<evidence type="ECO:0000259" key="5">
    <source>
        <dbReference type="PROSITE" id="PS01180"/>
    </source>
</evidence>
<dbReference type="InterPro" id="IPR035914">
    <property type="entry name" value="Sperma_CUB_dom_sf"/>
</dbReference>
<dbReference type="Proteomes" id="UP001165740">
    <property type="component" value="Chromosome 6"/>
</dbReference>
<dbReference type="SMART" id="SM00042">
    <property type="entry name" value="CUB"/>
    <property type="match status" value="2"/>
</dbReference>
<dbReference type="RefSeq" id="XP_055889427.1">
    <property type="nucleotide sequence ID" value="XM_056033452.1"/>
</dbReference>
<evidence type="ECO:0000256" key="2">
    <source>
        <dbReference type="PROSITE-ProRule" id="PRU00059"/>
    </source>
</evidence>
<evidence type="ECO:0000259" key="6">
    <source>
        <dbReference type="PROSITE" id="PS50853"/>
    </source>
</evidence>
<feature type="domain" description="CUB" evidence="5">
    <location>
        <begin position="70"/>
        <end position="178"/>
    </location>
</feature>
<organism evidence="7 8">
    <name type="scientific">Biomphalaria glabrata</name>
    <name type="common">Bloodfluke planorb</name>
    <name type="synonym">Freshwater snail</name>
    <dbReference type="NCBI Taxonomy" id="6526"/>
    <lineage>
        <taxon>Eukaryota</taxon>
        <taxon>Metazoa</taxon>
        <taxon>Spiralia</taxon>
        <taxon>Lophotrochozoa</taxon>
        <taxon>Mollusca</taxon>
        <taxon>Gastropoda</taxon>
        <taxon>Heterobranchia</taxon>
        <taxon>Euthyneura</taxon>
        <taxon>Panpulmonata</taxon>
        <taxon>Hygrophila</taxon>
        <taxon>Lymnaeoidea</taxon>
        <taxon>Planorbidae</taxon>
        <taxon>Biomphalaria</taxon>
    </lineage>
</organism>
<dbReference type="SUPFAM" id="SSF49854">
    <property type="entry name" value="Spermadhesin, CUB domain"/>
    <property type="match status" value="2"/>
</dbReference>
<feature type="domain" description="CUB" evidence="5">
    <location>
        <begin position="180"/>
        <end position="290"/>
    </location>
</feature>
<accession>A0A9W3AQ83</accession>
<dbReference type="PROSITE" id="PS50853">
    <property type="entry name" value="FN3"/>
    <property type="match status" value="1"/>
</dbReference>
<keyword evidence="7" id="KW-1185">Reference proteome</keyword>
<evidence type="ECO:0000313" key="8">
    <source>
        <dbReference type="RefSeq" id="XP_055889427.1"/>
    </source>
</evidence>
<sequence>MKISKSIIRVLFLVFDIVNVSGSGTENVCVNNETGKLVFGMDCTSSTQCITEYCYNTKCACPTGKSYDACNARCTTENEYTISFDDMPPGSLYNWTFTAPMYTYVTLVLCYIDLNPSNCQNNYVYVTDNINNVIASEYICLKNTSSALYFASRKNVISINYKLTDSGYRGFRGSYSVRDNNTVLTDTSGYIMNPGYPYGYLENCYYTWHISAKSGHFVSLSLLYLDLETNYDRLIVYDGPNTFSSPIYNYSGYNNGTQKNLTSTSNNMFIVFTSDSSYSGHGFFALFVTLGQAYGHVCNSTHRCSDDLDCLGGICSCNVSFYYDITTGHCTKPLLHGAMCVPSINNMCATDFTCSTDRMNTTRCLCSSDQYEKLGTCYWDSDLKATVSSKTFPSVIYLNWTTMSERSDLTYIVTWESSWLSSDSGHVTSSLKEVYVTGLTPQQNYTFTITSVLPSDSFYDSKSIQTTYIVSTELDGLTECKNTSQCNDTISCGNGTSISSNIASNISQASVAGNSQDKEDTIQIVLIVVAAVGWFVALTALVTVIIVCLRTKQNKGSQAIEETNKERNKESVMSLNDILSKQSSAATKNEYKPMSESTQALTEDAIYINGREVHLKKQPVLHLDTSRESNQHPTDNDNNVYDEVMSPFSKRTHETNIYNNC</sequence>
<feature type="transmembrane region" description="Helical" evidence="3">
    <location>
        <begin position="524"/>
        <end position="549"/>
    </location>
</feature>
<dbReference type="CDD" id="cd00041">
    <property type="entry name" value="CUB"/>
    <property type="match status" value="1"/>
</dbReference>
<dbReference type="GO" id="GO:0005615">
    <property type="term" value="C:extracellular space"/>
    <property type="evidence" value="ECO:0007669"/>
    <property type="project" value="TreeGrafter"/>
</dbReference>
<keyword evidence="3" id="KW-0472">Membrane</keyword>
<feature type="signal peptide" evidence="4">
    <location>
        <begin position="1"/>
        <end position="22"/>
    </location>
</feature>
<evidence type="ECO:0000256" key="3">
    <source>
        <dbReference type="SAM" id="Phobius"/>
    </source>
</evidence>
<dbReference type="InterPro" id="IPR003961">
    <property type="entry name" value="FN3_dom"/>
</dbReference>
<feature type="domain" description="Fibronectin type-III" evidence="6">
    <location>
        <begin position="379"/>
        <end position="475"/>
    </location>
</feature>
<dbReference type="Gene3D" id="2.60.120.290">
    <property type="entry name" value="Spermadhesin, CUB domain"/>
    <property type="match status" value="2"/>
</dbReference>
<dbReference type="PANTHER" id="PTHR24255:SF31">
    <property type="entry name" value="CUBILIN-LIKE PROTEIN"/>
    <property type="match status" value="1"/>
</dbReference>
<gene>
    <name evidence="8" type="primary">LOC106050622</name>
</gene>
<dbReference type="PROSITE" id="PS01180">
    <property type="entry name" value="CUB"/>
    <property type="match status" value="2"/>
</dbReference>
<keyword evidence="1" id="KW-1015">Disulfide bond</keyword>
<keyword evidence="4" id="KW-0732">Signal</keyword>
<evidence type="ECO:0000313" key="7">
    <source>
        <dbReference type="Proteomes" id="UP001165740"/>
    </source>
</evidence>
<dbReference type="PANTHER" id="PTHR24255">
    <property type="entry name" value="COMPLEMENT COMPONENT 1, S SUBCOMPONENT-RELATED"/>
    <property type="match status" value="1"/>
</dbReference>
<reference evidence="8" key="1">
    <citation type="submission" date="2025-08" db="UniProtKB">
        <authorList>
            <consortium name="RefSeq"/>
        </authorList>
    </citation>
    <scope>IDENTIFICATION</scope>
</reference>
<dbReference type="OrthoDB" id="6345439at2759"/>
<protein>
    <submittedName>
        <fullName evidence="8">Uncharacterized protein LOC106050622 isoform X2</fullName>
    </submittedName>
</protein>